<dbReference type="EMBL" id="CM009297">
    <property type="protein sequence ID" value="RQO94731.1"/>
    <property type="molecule type" value="Genomic_DNA"/>
</dbReference>
<protein>
    <submittedName>
        <fullName evidence="1">Uncharacterized protein</fullName>
    </submittedName>
</protein>
<evidence type="ECO:0000313" key="1">
    <source>
        <dbReference type="EMBL" id="RQO94731.1"/>
    </source>
</evidence>
<dbReference type="Proteomes" id="UP000006729">
    <property type="component" value="Chromosome 8"/>
</dbReference>
<proteinExistence type="predicted"/>
<name>A0A3N7G7J5_POPTR</name>
<dbReference type="InParanoid" id="A0A3N7G7J5"/>
<dbReference type="AlphaFoldDB" id="A0A3N7G7J5"/>
<evidence type="ECO:0000313" key="2">
    <source>
        <dbReference type="Proteomes" id="UP000006729"/>
    </source>
</evidence>
<gene>
    <name evidence="1" type="ORF">POPTR_008G154550</name>
</gene>
<keyword evidence="2" id="KW-1185">Reference proteome</keyword>
<reference evidence="1 2" key="1">
    <citation type="journal article" date="2006" name="Science">
        <title>The genome of black cottonwood, Populus trichocarpa (Torr. &amp; Gray).</title>
        <authorList>
            <person name="Tuskan G.A."/>
            <person name="Difazio S."/>
            <person name="Jansson S."/>
            <person name="Bohlmann J."/>
            <person name="Grigoriev I."/>
            <person name="Hellsten U."/>
            <person name="Putnam N."/>
            <person name="Ralph S."/>
            <person name="Rombauts S."/>
            <person name="Salamov A."/>
            <person name="Schein J."/>
            <person name="Sterck L."/>
            <person name="Aerts A."/>
            <person name="Bhalerao R.R."/>
            <person name="Bhalerao R.P."/>
            <person name="Blaudez D."/>
            <person name="Boerjan W."/>
            <person name="Brun A."/>
            <person name="Brunner A."/>
            <person name="Busov V."/>
            <person name="Campbell M."/>
            <person name="Carlson J."/>
            <person name="Chalot M."/>
            <person name="Chapman J."/>
            <person name="Chen G.L."/>
            <person name="Cooper D."/>
            <person name="Coutinho P.M."/>
            <person name="Couturier J."/>
            <person name="Covert S."/>
            <person name="Cronk Q."/>
            <person name="Cunningham R."/>
            <person name="Davis J."/>
            <person name="Degroeve S."/>
            <person name="Dejardin A."/>
            <person name="Depamphilis C."/>
            <person name="Detter J."/>
            <person name="Dirks B."/>
            <person name="Dubchak I."/>
            <person name="Duplessis S."/>
            <person name="Ehlting J."/>
            <person name="Ellis B."/>
            <person name="Gendler K."/>
            <person name="Goodstein D."/>
            <person name="Gribskov M."/>
            <person name="Grimwood J."/>
            <person name="Groover A."/>
            <person name="Gunter L."/>
            <person name="Hamberger B."/>
            <person name="Heinze B."/>
            <person name="Helariutta Y."/>
            <person name="Henrissat B."/>
            <person name="Holligan D."/>
            <person name="Holt R."/>
            <person name="Huang W."/>
            <person name="Islam-Faridi N."/>
            <person name="Jones S."/>
            <person name="Jones-Rhoades M."/>
            <person name="Jorgensen R."/>
            <person name="Joshi C."/>
            <person name="Kangasjarvi J."/>
            <person name="Karlsson J."/>
            <person name="Kelleher C."/>
            <person name="Kirkpatrick R."/>
            <person name="Kirst M."/>
            <person name="Kohler A."/>
            <person name="Kalluri U."/>
            <person name="Larimer F."/>
            <person name="Leebens-Mack J."/>
            <person name="Leple J.C."/>
            <person name="Locascio P."/>
            <person name="Lou Y."/>
            <person name="Lucas S."/>
            <person name="Martin F."/>
            <person name="Montanini B."/>
            <person name="Napoli C."/>
            <person name="Nelson D.R."/>
            <person name="Nelson C."/>
            <person name="Nieminen K."/>
            <person name="Nilsson O."/>
            <person name="Pereda V."/>
            <person name="Peter G."/>
            <person name="Philippe R."/>
            <person name="Pilate G."/>
            <person name="Poliakov A."/>
            <person name="Razumovskaya J."/>
            <person name="Richardson P."/>
            <person name="Rinaldi C."/>
            <person name="Ritland K."/>
            <person name="Rouze P."/>
            <person name="Ryaboy D."/>
            <person name="Schmutz J."/>
            <person name="Schrader J."/>
            <person name="Segerman B."/>
            <person name="Shin H."/>
            <person name="Siddiqui A."/>
            <person name="Sterky F."/>
            <person name="Terry A."/>
            <person name="Tsai C.J."/>
            <person name="Uberbacher E."/>
            <person name="Unneberg P."/>
            <person name="Vahala J."/>
            <person name="Wall K."/>
            <person name="Wessler S."/>
            <person name="Yang G."/>
            <person name="Yin T."/>
            <person name="Douglas C."/>
            <person name="Marra M."/>
            <person name="Sandberg G."/>
            <person name="Van de Peer Y."/>
            <person name="Rokhsar D."/>
        </authorList>
    </citation>
    <scope>NUCLEOTIDE SEQUENCE [LARGE SCALE GENOMIC DNA]</scope>
    <source>
        <strain evidence="2">cv. Nisqually</strain>
    </source>
</reference>
<organism evidence="1 2">
    <name type="scientific">Populus trichocarpa</name>
    <name type="common">Western balsam poplar</name>
    <name type="synonym">Populus balsamifera subsp. trichocarpa</name>
    <dbReference type="NCBI Taxonomy" id="3694"/>
    <lineage>
        <taxon>Eukaryota</taxon>
        <taxon>Viridiplantae</taxon>
        <taxon>Streptophyta</taxon>
        <taxon>Embryophyta</taxon>
        <taxon>Tracheophyta</taxon>
        <taxon>Spermatophyta</taxon>
        <taxon>Magnoliopsida</taxon>
        <taxon>eudicotyledons</taxon>
        <taxon>Gunneridae</taxon>
        <taxon>Pentapetalae</taxon>
        <taxon>rosids</taxon>
        <taxon>fabids</taxon>
        <taxon>Malpighiales</taxon>
        <taxon>Salicaceae</taxon>
        <taxon>Saliceae</taxon>
        <taxon>Populus</taxon>
    </lineage>
</organism>
<accession>A0A3N7G7J5</accession>
<sequence>MVVGGLAELTRKFMRGLVLCLRRQNFDVVKDIDFHLLWVISAIFVSVCLPRKEIPKVVDSVVVERARGESRRVRISSVYMLGVIGFWFDIYSDFEHFFLPSVFQKDQELSLHPN</sequence>